<evidence type="ECO:0000313" key="8">
    <source>
        <dbReference type="Proteomes" id="UP000188318"/>
    </source>
</evidence>
<dbReference type="PANTHER" id="PTHR43712">
    <property type="entry name" value="PUTATIVE (AFU_ORTHOLOGUE AFUA_4G14580)-RELATED"/>
    <property type="match status" value="1"/>
</dbReference>
<keyword evidence="1" id="KW-0489">Methyltransferase</keyword>
<dbReference type="InterPro" id="IPR001077">
    <property type="entry name" value="COMT_C"/>
</dbReference>
<evidence type="ECO:0000313" key="7">
    <source>
        <dbReference type="EMBL" id="OOF99363.1"/>
    </source>
</evidence>
<proteinExistence type="predicted"/>
<name>A0A1R3RXZ4_ASPC5</name>
<dbReference type="AlphaFoldDB" id="A0A1R3RXZ4"/>
<dbReference type="Pfam" id="PF00891">
    <property type="entry name" value="Methyltransf_2"/>
    <property type="match status" value="1"/>
</dbReference>
<dbReference type="PROSITE" id="PS51683">
    <property type="entry name" value="SAM_OMT_II"/>
    <property type="match status" value="1"/>
</dbReference>
<keyword evidence="3" id="KW-0949">S-adenosyl-L-methionine</keyword>
<dbReference type="InterPro" id="IPR036388">
    <property type="entry name" value="WH-like_DNA-bd_sf"/>
</dbReference>
<dbReference type="Gene3D" id="1.10.10.10">
    <property type="entry name" value="Winged helix-like DNA-binding domain superfamily/Winged helix DNA-binding domain"/>
    <property type="match status" value="1"/>
</dbReference>
<dbReference type="GO" id="GO:0008171">
    <property type="term" value="F:O-methyltransferase activity"/>
    <property type="evidence" value="ECO:0007669"/>
    <property type="project" value="InterPro"/>
</dbReference>
<evidence type="ECO:0000256" key="3">
    <source>
        <dbReference type="ARBA" id="ARBA00022691"/>
    </source>
</evidence>
<dbReference type="SUPFAM" id="SSF53335">
    <property type="entry name" value="S-adenosyl-L-methionine-dependent methyltransferases"/>
    <property type="match status" value="1"/>
</dbReference>
<evidence type="ECO:0000256" key="4">
    <source>
        <dbReference type="PIRSR" id="PIRSR005739-1"/>
    </source>
</evidence>
<dbReference type="GO" id="GO:0032259">
    <property type="term" value="P:methylation"/>
    <property type="evidence" value="ECO:0007669"/>
    <property type="project" value="UniProtKB-KW"/>
</dbReference>
<sequence length="400" mass="44862">MATACETPTLLSLVEDIQQAALQDQSPAHSPASHFQLLGLIDQLRLAVETPTETVLRLIYQPPQNAALRTVMDLGIFPLLVEHRKRGLSATELATYTGAERGLIVRLMRVMVALGLCASHESEVYVATEKTTVLTQPIGRDGIPCIYDLTLPTLAKLPDYFREHRYIAPKEYARSPMQWTVGHSQFEWLAQSPHRQGLFNSYMSSRRSGKPSWFDVYPVERLTTEVLDHPEAVFLVDVGGNQGHDLVKFYDQHPDVPGRLIVQDLPKVVSRCPGEGIQGMGYSFLDPQPIKGARAYYFRAIFHDWPDHICRKILVNTLSAMDPAYSRIIIVDFVLPDTNAPLLQASLDIQMMSIGSGVERSERQWRALLDEAGLEITGIWNRNPGMESVIEAVRKEDVSC</sequence>
<dbReference type="PANTHER" id="PTHR43712:SF11">
    <property type="entry name" value="O-METHYLTRANSFERASE (AFU_ORTHOLOGUE AFUA_2G17820)-RELATED"/>
    <property type="match status" value="1"/>
</dbReference>
<dbReference type="GO" id="GO:0044550">
    <property type="term" value="P:secondary metabolite biosynthetic process"/>
    <property type="evidence" value="ECO:0007669"/>
    <property type="project" value="UniProtKB-ARBA"/>
</dbReference>
<dbReference type="InterPro" id="IPR036390">
    <property type="entry name" value="WH_DNA-bd_sf"/>
</dbReference>
<gene>
    <name evidence="7" type="ORF">ASPCADRAFT_503425</name>
</gene>
<dbReference type="OMA" id="MGYNFMD"/>
<dbReference type="EMBL" id="KV907494">
    <property type="protein sequence ID" value="OOF99363.1"/>
    <property type="molecule type" value="Genomic_DNA"/>
</dbReference>
<dbReference type="GO" id="GO:0046983">
    <property type="term" value="F:protein dimerization activity"/>
    <property type="evidence" value="ECO:0007669"/>
    <property type="project" value="InterPro"/>
</dbReference>
<dbReference type="InterPro" id="IPR016461">
    <property type="entry name" value="COMT-like"/>
</dbReference>
<dbReference type="OrthoDB" id="2410195at2759"/>
<evidence type="ECO:0000259" key="5">
    <source>
        <dbReference type="Pfam" id="PF00891"/>
    </source>
</evidence>
<dbReference type="Proteomes" id="UP000188318">
    <property type="component" value="Unassembled WGS sequence"/>
</dbReference>
<dbReference type="InterPro" id="IPR029063">
    <property type="entry name" value="SAM-dependent_MTases_sf"/>
</dbReference>
<keyword evidence="8" id="KW-1185">Reference proteome</keyword>
<feature type="domain" description="O-methyltransferase dimerisation" evidence="6">
    <location>
        <begin position="66"/>
        <end position="135"/>
    </location>
</feature>
<protein>
    <submittedName>
        <fullName evidence="7">Uncharacterized protein</fullName>
    </submittedName>
</protein>
<reference evidence="8" key="1">
    <citation type="journal article" date="2017" name="Genome Biol.">
        <title>Comparative genomics reveals high biological diversity and specific adaptations in the industrially and medically important fungal genus Aspergillus.</title>
        <authorList>
            <person name="de Vries R.P."/>
            <person name="Riley R."/>
            <person name="Wiebenga A."/>
            <person name="Aguilar-Osorio G."/>
            <person name="Amillis S."/>
            <person name="Uchima C.A."/>
            <person name="Anderluh G."/>
            <person name="Asadollahi M."/>
            <person name="Askin M."/>
            <person name="Barry K."/>
            <person name="Battaglia E."/>
            <person name="Bayram O."/>
            <person name="Benocci T."/>
            <person name="Braus-Stromeyer S.A."/>
            <person name="Caldana C."/>
            <person name="Canovas D."/>
            <person name="Cerqueira G.C."/>
            <person name="Chen F."/>
            <person name="Chen W."/>
            <person name="Choi C."/>
            <person name="Clum A."/>
            <person name="Dos Santos R.A."/>
            <person name="Damasio A.R."/>
            <person name="Diallinas G."/>
            <person name="Emri T."/>
            <person name="Fekete E."/>
            <person name="Flipphi M."/>
            <person name="Freyberg S."/>
            <person name="Gallo A."/>
            <person name="Gournas C."/>
            <person name="Habgood R."/>
            <person name="Hainaut M."/>
            <person name="Harispe M.L."/>
            <person name="Henrissat B."/>
            <person name="Hilden K.S."/>
            <person name="Hope R."/>
            <person name="Hossain A."/>
            <person name="Karabika E."/>
            <person name="Karaffa L."/>
            <person name="Karanyi Z."/>
            <person name="Krasevec N."/>
            <person name="Kuo A."/>
            <person name="Kusch H."/>
            <person name="LaButti K."/>
            <person name="Lagendijk E.L."/>
            <person name="Lapidus A."/>
            <person name="Levasseur A."/>
            <person name="Lindquist E."/>
            <person name="Lipzen A."/>
            <person name="Logrieco A.F."/>
            <person name="MacCabe A."/>
            <person name="Maekelae M.R."/>
            <person name="Malavazi I."/>
            <person name="Melin P."/>
            <person name="Meyer V."/>
            <person name="Mielnichuk N."/>
            <person name="Miskei M."/>
            <person name="Molnar A.P."/>
            <person name="Mule G."/>
            <person name="Ngan C.Y."/>
            <person name="Orejas M."/>
            <person name="Orosz E."/>
            <person name="Ouedraogo J.P."/>
            <person name="Overkamp K.M."/>
            <person name="Park H.-S."/>
            <person name="Perrone G."/>
            <person name="Piumi F."/>
            <person name="Punt P.J."/>
            <person name="Ram A.F."/>
            <person name="Ramon A."/>
            <person name="Rauscher S."/>
            <person name="Record E."/>
            <person name="Riano-Pachon D.M."/>
            <person name="Robert V."/>
            <person name="Roehrig J."/>
            <person name="Ruller R."/>
            <person name="Salamov A."/>
            <person name="Salih N.S."/>
            <person name="Samson R.A."/>
            <person name="Sandor E."/>
            <person name="Sanguinetti M."/>
            <person name="Schuetze T."/>
            <person name="Sepcic K."/>
            <person name="Shelest E."/>
            <person name="Sherlock G."/>
            <person name="Sophianopoulou V."/>
            <person name="Squina F.M."/>
            <person name="Sun H."/>
            <person name="Susca A."/>
            <person name="Todd R.B."/>
            <person name="Tsang A."/>
            <person name="Unkles S.E."/>
            <person name="van de Wiele N."/>
            <person name="van Rossen-Uffink D."/>
            <person name="Oliveira J.V."/>
            <person name="Vesth T.C."/>
            <person name="Visser J."/>
            <person name="Yu J.-H."/>
            <person name="Zhou M."/>
            <person name="Andersen M.R."/>
            <person name="Archer D.B."/>
            <person name="Baker S.E."/>
            <person name="Benoit I."/>
            <person name="Brakhage A.A."/>
            <person name="Braus G.H."/>
            <person name="Fischer R."/>
            <person name="Frisvad J.C."/>
            <person name="Goldman G.H."/>
            <person name="Houbraken J."/>
            <person name="Oakley B."/>
            <person name="Pocsi I."/>
            <person name="Scazzocchio C."/>
            <person name="Seiboth B."/>
            <person name="vanKuyk P.A."/>
            <person name="Wortman J."/>
            <person name="Dyer P.S."/>
            <person name="Grigoriev I.V."/>
        </authorList>
    </citation>
    <scope>NUCLEOTIDE SEQUENCE [LARGE SCALE GENOMIC DNA]</scope>
    <source>
        <strain evidence="8">ITEM 5010</strain>
    </source>
</reference>
<keyword evidence="2" id="KW-0808">Transferase</keyword>
<dbReference type="PIRSF" id="PIRSF005739">
    <property type="entry name" value="O-mtase"/>
    <property type="match status" value="1"/>
</dbReference>
<evidence type="ECO:0000259" key="6">
    <source>
        <dbReference type="Pfam" id="PF08100"/>
    </source>
</evidence>
<dbReference type="SUPFAM" id="SSF46785">
    <property type="entry name" value="Winged helix' DNA-binding domain"/>
    <property type="match status" value="1"/>
</dbReference>
<evidence type="ECO:0000256" key="1">
    <source>
        <dbReference type="ARBA" id="ARBA00022603"/>
    </source>
</evidence>
<feature type="active site" description="Proton acceptor" evidence="4">
    <location>
        <position position="303"/>
    </location>
</feature>
<evidence type="ECO:0000256" key="2">
    <source>
        <dbReference type="ARBA" id="ARBA00022679"/>
    </source>
</evidence>
<dbReference type="VEuPathDB" id="FungiDB:ASPCADRAFT_503425"/>
<organism evidence="7 8">
    <name type="scientific">Aspergillus carbonarius (strain ITEM 5010)</name>
    <dbReference type="NCBI Taxonomy" id="602072"/>
    <lineage>
        <taxon>Eukaryota</taxon>
        <taxon>Fungi</taxon>
        <taxon>Dikarya</taxon>
        <taxon>Ascomycota</taxon>
        <taxon>Pezizomycotina</taxon>
        <taxon>Eurotiomycetes</taxon>
        <taxon>Eurotiomycetidae</taxon>
        <taxon>Eurotiales</taxon>
        <taxon>Aspergillaceae</taxon>
        <taxon>Aspergillus</taxon>
        <taxon>Aspergillus subgen. Circumdati</taxon>
    </lineage>
</organism>
<dbReference type="Pfam" id="PF08100">
    <property type="entry name" value="Dimerisation"/>
    <property type="match status" value="1"/>
</dbReference>
<accession>A0A1R3RXZ4</accession>
<dbReference type="InterPro" id="IPR012967">
    <property type="entry name" value="COMT_dimerisation"/>
</dbReference>
<feature type="domain" description="O-methyltransferase C-terminal" evidence="5">
    <location>
        <begin position="178"/>
        <end position="374"/>
    </location>
</feature>
<dbReference type="Gene3D" id="3.40.50.150">
    <property type="entry name" value="Vaccinia Virus protein VP39"/>
    <property type="match status" value="1"/>
</dbReference>